<dbReference type="Gene3D" id="3.40.50.300">
    <property type="entry name" value="P-loop containing nucleotide triphosphate hydrolases"/>
    <property type="match status" value="1"/>
</dbReference>
<protein>
    <submittedName>
        <fullName evidence="2">Tetratricopeptide repeat protein</fullName>
    </submittedName>
</protein>
<organism evidence="2 3">
    <name type="scientific">Lentzea atacamensis</name>
    <dbReference type="NCBI Taxonomy" id="531938"/>
    <lineage>
        <taxon>Bacteria</taxon>
        <taxon>Bacillati</taxon>
        <taxon>Actinomycetota</taxon>
        <taxon>Actinomycetes</taxon>
        <taxon>Pseudonocardiales</taxon>
        <taxon>Pseudonocardiaceae</taxon>
        <taxon>Lentzea</taxon>
    </lineage>
</organism>
<evidence type="ECO:0000313" key="3">
    <source>
        <dbReference type="Proteomes" id="UP000248714"/>
    </source>
</evidence>
<dbReference type="Gene3D" id="1.25.40.10">
    <property type="entry name" value="Tetratricopeptide repeat domain"/>
    <property type="match status" value="1"/>
</dbReference>
<dbReference type="Pfam" id="PF13676">
    <property type="entry name" value="TIR_2"/>
    <property type="match status" value="1"/>
</dbReference>
<dbReference type="SMART" id="SM00028">
    <property type="entry name" value="TPR"/>
    <property type="match status" value="5"/>
</dbReference>
<dbReference type="InterPro" id="IPR000157">
    <property type="entry name" value="TIR_dom"/>
</dbReference>
<gene>
    <name evidence="2" type="ORF">C8D87_115102</name>
</gene>
<name>A0ABX9DVN8_9PSEU</name>
<reference evidence="2 3" key="1">
    <citation type="submission" date="2018-06" db="EMBL/GenBank/DDBJ databases">
        <title>Genomic Encyclopedia of Type Strains, Phase IV (KMG-IV): sequencing the most valuable type-strain genomes for metagenomic binning, comparative biology and taxonomic classification.</title>
        <authorList>
            <person name="Goeker M."/>
        </authorList>
    </citation>
    <scope>NUCLEOTIDE SEQUENCE [LARGE SCALE GENOMIC DNA]</scope>
    <source>
        <strain evidence="2 3">DSM 45479</strain>
    </source>
</reference>
<comment type="caution">
    <text evidence="2">The sequence shown here is derived from an EMBL/GenBank/DDBJ whole genome shotgun (WGS) entry which is preliminary data.</text>
</comment>
<dbReference type="InterPro" id="IPR041664">
    <property type="entry name" value="AAA_16"/>
</dbReference>
<proteinExistence type="predicted"/>
<dbReference type="Gene3D" id="3.40.50.10140">
    <property type="entry name" value="Toll/interleukin-1 receptor homology (TIR) domain"/>
    <property type="match status" value="1"/>
</dbReference>
<dbReference type="SUPFAM" id="SSF52540">
    <property type="entry name" value="P-loop containing nucleoside triphosphate hydrolases"/>
    <property type="match status" value="1"/>
</dbReference>
<dbReference type="InterPro" id="IPR019734">
    <property type="entry name" value="TPR_rpt"/>
</dbReference>
<dbReference type="PRINTS" id="PR00364">
    <property type="entry name" value="DISEASERSIST"/>
</dbReference>
<evidence type="ECO:0000259" key="1">
    <source>
        <dbReference type="PROSITE" id="PS50104"/>
    </source>
</evidence>
<sequence length="835" mass="90906">MFDVFINYRTADARFGAAAAFELLARRFGRSRVFLDNQSMRPGAIYPEQIRSALSSMRVLLVLIGPDWMTGPDAESPPIHHESDWVRREIRVAIRREVPIVPVLLDGAVLPDPRQLPADVRPMLLHQTAQVRHRSLGADIESLARHVARFVPAQGSGRSVPRQVPASTPLVGREDELAQLDAFLAETADSMPRLVVISGPAGVGKTALASWWAHRAAADFSDGQLYVDLRGFGPDKPVAPQEALSGFLRALGVARPEELTTEAERSARFRTLLSGRRAVVVLDNARSAAQVEPLLPGTGPAVVIVTSRDLLSELRIRHTATLLRLAPLETSEGVRLLVACAGPRASRAPMAAVRLAEQCGGLPLALRIVAERLVSRPPSSLTELVAELDDERERFAALSVLGPEANVRTVFSWSYNRIDGDHAAVFHAIGLGPGRGVEAQTIAAIAGRPVDMVVRVLADLARAHLVTELGGGRYGMHDLLHVYAGEVAAASDDPPPEDARRRLFDHYLQSAAHADRLLTPHRVRIPLTGDQEVGRGFADAAAAKLWLGAEEQNLVALSRLEDPSLDEHRWQLAYVLRDYFYLTKQLDGWLETHVNGLSAARRRGNDYAEALTLNNLGMAMTASDLLDDAMRQFTAAKEIFARIGDRGGESNSLANMASVLRRQGNPASALRLLEAAMTYYRLTGSANHIGITLRSMANAHLHLGQPTEALRCAQEAVALATWLEFPLDIAQASNILGAAHRQLGELVLAEIAHRQALEMGASCESEFEQAWAHRGLGSVALEDGRASTALVHWQTAHALFQDVGSPLANDVATDIRRLVPRERGQVELPVPRQPR</sequence>
<dbReference type="PROSITE" id="PS50104">
    <property type="entry name" value="TIR"/>
    <property type="match status" value="1"/>
</dbReference>
<accession>A0ABX9DVN8</accession>
<dbReference type="EMBL" id="QLTT01000015">
    <property type="protein sequence ID" value="RAS59242.1"/>
    <property type="molecule type" value="Genomic_DNA"/>
</dbReference>
<dbReference type="InterPro" id="IPR003593">
    <property type="entry name" value="AAA+_ATPase"/>
</dbReference>
<evidence type="ECO:0000313" key="2">
    <source>
        <dbReference type="EMBL" id="RAS59242.1"/>
    </source>
</evidence>
<dbReference type="InterPro" id="IPR011990">
    <property type="entry name" value="TPR-like_helical_dom_sf"/>
</dbReference>
<dbReference type="InterPro" id="IPR027417">
    <property type="entry name" value="P-loop_NTPase"/>
</dbReference>
<dbReference type="Proteomes" id="UP000248714">
    <property type="component" value="Unassembled WGS sequence"/>
</dbReference>
<dbReference type="SMART" id="SM00382">
    <property type="entry name" value="AAA"/>
    <property type="match status" value="1"/>
</dbReference>
<keyword evidence="3" id="KW-1185">Reference proteome</keyword>
<dbReference type="Pfam" id="PF13191">
    <property type="entry name" value="AAA_16"/>
    <property type="match status" value="1"/>
</dbReference>
<dbReference type="SUPFAM" id="SSF52200">
    <property type="entry name" value="Toll/Interleukin receptor TIR domain"/>
    <property type="match status" value="1"/>
</dbReference>
<dbReference type="PANTHER" id="PTHR47691:SF3">
    <property type="entry name" value="HTH-TYPE TRANSCRIPTIONAL REGULATOR RV0890C-RELATED"/>
    <property type="match status" value="1"/>
</dbReference>
<dbReference type="InterPro" id="IPR035897">
    <property type="entry name" value="Toll_tir_struct_dom_sf"/>
</dbReference>
<feature type="domain" description="TIR" evidence="1">
    <location>
        <begin position="1"/>
        <end position="155"/>
    </location>
</feature>
<dbReference type="PANTHER" id="PTHR47691">
    <property type="entry name" value="REGULATOR-RELATED"/>
    <property type="match status" value="1"/>
</dbReference>
<dbReference type="Pfam" id="PF13424">
    <property type="entry name" value="TPR_12"/>
    <property type="match status" value="1"/>
</dbReference>
<dbReference type="SUPFAM" id="SSF48452">
    <property type="entry name" value="TPR-like"/>
    <property type="match status" value="1"/>
</dbReference>